<sequence length="43" mass="4829">MVGCIVGQLAVARRVGLFVTKFVGHLVFIDPNQAIYFMRMCKV</sequence>
<proteinExistence type="predicted"/>
<dbReference type="EMBL" id="CP001743">
    <property type="protein sequence ID" value="ADD26894.1"/>
    <property type="molecule type" value="Genomic_DNA"/>
</dbReference>
<gene>
    <name evidence="1" type="ordered locus">Mrub_0113</name>
</gene>
<accession>A0A806DG24</accession>
<keyword evidence="2" id="KW-1185">Reference proteome</keyword>
<evidence type="ECO:0000313" key="1">
    <source>
        <dbReference type="EMBL" id="ADD26894.1"/>
    </source>
</evidence>
<dbReference type="KEGG" id="mrb:Mrub_0113"/>
<name>A0A806DG24_MEIRD</name>
<evidence type="ECO:0000313" key="2">
    <source>
        <dbReference type="Proteomes" id="UP000006655"/>
    </source>
</evidence>
<dbReference type="Proteomes" id="UP000006655">
    <property type="component" value="Chromosome"/>
</dbReference>
<dbReference type="AlphaFoldDB" id="A0A806DG24"/>
<organism evidence="1 2">
    <name type="scientific">Meiothermus ruber (strain ATCC 35948 / DSM 1279 / VKM B-1258 / 21)</name>
    <name type="common">Thermus ruber</name>
    <dbReference type="NCBI Taxonomy" id="504728"/>
    <lineage>
        <taxon>Bacteria</taxon>
        <taxon>Thermotogati</taxon>
        <taxon>Deinococcota</taxon>
        <taxon>Deinococci</taxon>
        <taxon>Thermales</taxon>
        <taxon>Thermaceae</taxon>
        <taxon>Meiothermus</taxon>
    </lineage>
</organism>
<reference evidence="1 2" key="1">
    <citation type="journal article" date="2010" name="Stand. Genomic Sci.">
        <title>Complete genome sequence of Meiothermus ruber type strain (21).</title>
        <authorList>
            <person name="Tindall B.J."/>
            <person name="Sikorski J."/>
            <person name="Lucas S."/>
            <person name="Goltsman E."/>
            <person name="Copeland A."/>
            <person name="Glavina Del Rio T."/>
            <person name="Nolan M."/>
            <person name="Tice H."/>
            <person name="Cheng J.F."/>
            <person name="Han C."/>
            <person name="Pitluck S."/>
            <person name="Liolios K."/>
            <person name="Ivanova N."/>
            <person name="Mavromatis K."/>
            <person name="Ovchinnikova G."/>
            <person name="Pati A."/>
            <person name="Fahnrich R."/>
            <person name="Goodwin L."/>
            <person name="Chen A."/>
            <person name="Palaniappan K."/>
            <person name="Land M."/>
            <person name="Hauser L."/>
            <person name="Chang Y.J."/>
            <person name="Jeffries C.D."/>
            <person name="Rohde M."/>
            <person name="Goker M."/>
            <person name="Woyke T."/>
            <person name="Bristow J."/>
            <person name="Eisen J.A."/>
            <person name="Markowitz V."/>
            <person name="Hugenholtz P."/>
            <person name="Kyrpides N.C."/>
            <person name="Klenk H.P."/>
            <person name="Lapidus A."/>
        </authorList>
    </citation>
    <scope>NUCLEOTIDE SEQUENCE [LARGE SCALE GENOMIC DNA]</scope>
    <source>
        <strain evidence="2">ATCC 35948 / DSM 1279 / VKM B-1258 / 21</strain>
    </source>
</reference>
<protein>
    <submittedName>
        <fullName evidence="1">Uncharacterized protein</fullName>
    </submittedName>
</protein>